<reference evidence="13 14" key="1">
    <citation type="journal article" date="2020" name="Nature">
        <title>Bacterial chemolithoautotrophy via manganese oxidation.</title>
        <authorList>
            <person name="Yu H."/>
            <person name="Leadbetter J.R."/>
        </authorList>
    </citation>
    <scope>NUCLEOTIDE SEQUENCE [LARGE SCALE GENOMIC DNA]</scope>
    <source>
        <strain evidence="13 14">RBP-1</strain>
    </source>
</reference>
<comment type="caution">
    <text evidence="13">The sequence shown here is derived from an EMBL/GenBank/DDBJ whole genome shotgun (WGS) entry which is preliminary data.</text>
</comment>
<name>A0A7X6DFB7_9BURK</name>
<dbReference type="PANTHER" id="PTHR43693">
    <property type="entry name" value="PROTEIN PHOSPHATASE CHEZ"/>
    <property type="match status" value="1"/>
</dbReference>
<evidence type="ECO:0000256" key="4">
    <source>
        <dbReference type="ARBA" id="ARBA00022490"/>
    </source>
</evidence>
<evidence type="ECO:0000313" key="13">
    <source>
        <dbReference type="EMBL" id="NKE66134.1"/>
    </source>
</evidence>
<gene>
    <name evidence="13" type="primary">cheZ</name>
    <name evidence="13" type="ORF">RAMLITH_09915</name>
</gene>
<sequence>MSDEQTQTEAADAASILTRVGQLTRQLRDGLRELGLDRHVALAAEAIPDARERLAYVASMTERAADRVLNAVDVAQPLQERLAADAKGLGARWSQWFADPHQLDTAHALVADTRAYLAQVPPTAAAINGQLLEITMAQDFQDLTGQVIKKLMDVISEVETELLRVLVDHAPKGSLPQAEASLQNGPQIKPGHSSGVSSQAEADALLESLGF</sequence>
<keyword evidence="4 10" id="KW-0963">Cytoplasm</keyword>
<organism evidence="13 14">
    <name type="scientific">Ramlibacter lithotrophicus</name>
    <dbReference type="NCBI Taxonomy" id="2606681"/>
    <lineage>
        <taxon>Bacteria</taxon>
        <taxon>Pseudomonadati</taxon>
        <taxon>Pseudomonadota</taxon>
        <taxon>Betaproteobacteria</taxon>
        <taxon>Burkholderiales</taxon>
        <taxon>Comamonadaceae</taxon>
        <taxon>Ramlibacter</taxon>
    </lineage>
</organism>
<evidence type="ECO:0000256" key="9">
    <source>
        <dbReference type="ARBA" id="ARBA00029599"/>
    </source>
</evidence>
<dbReference type="InterPro" id="IPR007439">
    <property type="entry name" value="Chemotax_Pase_CheZ"/>
</dbReference>
<comment type="subunit">
    <text evidence="10">Homodimer.</text>
</comment>
<evidence type="ECO:0000256" key="3">
    <source>
        <dbReference type="ARBA" id="ARBA00018484"/>
    </source>
</evidence>
<keyword evidence="8 10" id="KW-0904">Protein phosphatase</keyword>
<dbReference type="GO" id="GO:0004721">
    <property type="term" value="F:phosphoprotein phosphatase activity"/>
    <property type="evidence" value="ECO:0007669"/>
    <property type="project" value="UniProtKB-KW"/>
</dbReference>
<protein>
    <recommendedName>
        <fullName evidence="3 10">Protein phosphatase CheZ</fullName>
        <ecNumber evidence="10">3.1.3.-</ecNumber>
    </recommendedName>
    <alternativeName>
        <fullName evidence="9 10">Chemotaxis protein CheZ</fullName>
    </alternativeName>
</protein>
<evidence type="ECO:0000256" key="8">
    <source>
        <dbReference type="ARBA" id="ARBA00022912"/>
    </source>
</evidence>
<dbReference type="EMBL" id="VTOX01000003">
    <property type="protein sequence ID" value="NKE66134.1"/>
    <property type="molecule type" value="Genomic_DNA"/>
</dbReference>
<dbReference type="Pfam" id="PF04344">
    <property type="entry name" value="CheZ"/>
    <property type="match status" value="1"/>
</dbReference>
<dbReference type="GO" id="GO:0009288">
    <property type="term" value="C:bacterial-type flagellum"/>
    <property type="evidence" value="ECO:0007669"/>
    <property type="project" value="InterPro"/>
</dbReference>
<keyword evidence="6 10" id="KW-0283">Flagellar rotation</keyword>
<dbReference type="GO" id="GO:0005737">
    <property type="term" value="C:cytoplasm"/>
    <property type="evidence" value="ECO:0007669"/>
    <property type="project" value="UniProtKB-SubCell"/>
</dbReference>
<evidence type="ECO:0000256" key="10">
    <source>
        <dbReference type="PIRNR" id="PIRNR002884"/>
    </source>
</evidence>
<keyword evidence="7 10" id="KW-0378">Hydrolase</keyword>
<evidence type="ECO:0000256" key="11">
    <source>
        <dbReference type="PIRSR" id="PIRSR002884-1"/>
    </source>
</evidence>
<evidence type="ECO:0000256" key="7">
    <source>
        <dbReference type="ARBA" id="ARBA00022801"/>
    </source>
</evidence>
<evidence type="ECO:0000256" key="1">
    <source>
        <dbReference type="ARBA" id="ARBA00004496"/>
    </source>
</evidence>
<dbReference type="Proteomes" id="UP000521868">
    <property type="component" value="Unassembled WGS sequence"/>
</dbReference>
<keyword evidence="14" id="KW-1185">Reference proteome</keyword>
<evidence type="ECO:0000256" key="5">
    <source>
        <dbReference type="ARBA" id="ARBA00022500"/>
    </source>
</evidence>
<dbReference type="PIRSF" id="PIRSF002884">
    <property type="entry name" value="CheZ"/>
    <property type="match status" value="1"/>
</dbReference>
<dbReference type="GO" id="GO:0050920">
    <property type="term" value="P:regulation of chemotaxis"/>
    <property type="evidence" value="ECO:0007669"/>
    <property type="project" value="InterPro"/>
</dbReference>
<comment type="subcellular location">
    <subcellularLocation>
        <location evidence="1 10">Cytoplasm</location>
    </subcellularLocation>
</comment>
<dbReference type="RefSeq" id="WP_168107263.1">
    <property type="nucleotide sequence ID" value="NZ_VTOX01000003.1"/>
</dbReference>
<feature type="site" description="Enhances dephosphorylation of CheY-P" evidence="11">
    <location>
        <position position="146"/>
    </location>
</feature>
<accession>A0A7X6DFB7</accession>
<evidence type="ECO:0000256" key="12">
    <source>
        <dbReference type="SAM" id="MobiDB-lite"/>
    </source>
</evidence>
<dbReference type="GO" id="GO:0006935">
    <property type="term" value="P:chemotaxis"/>
    <property type="evidence" value="ECO:0007669"/>
    <property type="project" value="UniProtKB-KW"/>
</dbReference>
<dbReference type="SUPFAM" id="SSF75708">
    <property type="entry name" value="Chemotaxis phosphatase CheZ"/>
    <property type="match status" value="1"/>
</dbReference>
<dbReference type="Gene3D" id="1.10.287.500">
    <property type="entry name" value="Helix hairpin bin"/>
    <property type="match status" value="1"/>
</dbReference>
<comment type="function">
    <text evidence="10">Plays an important role in bacterial chemotaxis signal transduction pathway by accelerating the dephosphorylation of phosphorylated CheY (CheY-P).</text>
</comment>
<dbReference type="InterPro" id="IPR050992">
    <property type="entry name" value="CheZ_family_phosphatases"/>
</dbReference>
<evidence type="ECO:0000256" key="2">
    <source>
        <dbReference type="ARBA" id="ARBA00005908"/>
    </source>
</evidence>
<evidence type="ECO:0000313" key="14">
    <source>
        <dbReference type="Proteomes" id="UP000521868"/>
    </source>
</evidence>
<dbReference type="PANTHER" id="PTHR43693:SF1">
    <property type="entry name" value="PROTEIN PHOSPHATASE CHEZ"/>
    <property type="match status" value="1"/>
</dbReference>
<dbReference type="EC" id="3.1.3.-" evidence="10"/>
<dbReference type="AlphaFoldDB" id="A0A7X6DFB7"/>
<dbReference type="NCBIfam" id="NF008368">
    <property type="entry name" value="PRK11166.1"/>
    <property type="match status" value="1"/>
</dbReference>
<comment type="similarity">
    <text evidence="2 10">Belongs to the CheZ family.</text>
</comment>
<dbReference type="GO" id="GO:0097588">
    <property type="term" value="P:archaeal or bacterial-type flagellum-dependent cell motility"/>
    <property type="evidence" value="ECO:0007669"/>
    <property type="project" value="UniProtKB-KW"/>
</dbReference>
<keyword evidence="5 10" id="KW-0145">Chemotaxis</keyword>
<evidence type="ECO:0000256" key="6">
    <source>
        <dbReference type="ARBA" id="ARBA00022779"/>
    </source>
</evidence>
<feature type="region of interest" description="Disordered" evidence="12">
    <location>
        <begin position="176"/>
        <end position="199"/>
    </location>
</feature>
<proteinExistence type="inferred from homology"/>